<name>A0ABZ3H4T4_GEOAI</name>
<gene>
    <name evidence="2" type="ORF">LPQ35_10230</name>
</gene>
<dbReference type="PANTHER" id="PTHR30548">
    <property type="entry name" value="2-HYDROXYGLUTARYL-COA DEHYDRATASE, D-COMPONENT-RELATED"/>
    <property type="match status" value="1"/>
</dbReference>
<dbReference type="Proteomes" id="UP001492541">
    <property type="component" value="Chromosome"/>
</dbReference>
<evidence type="ECO:0000256" key="1">
    <source>
        <dbReference type="ARBA" id="ARBA00005806"/>
    </source>
</evidence>
<dbReference type="InterPro" id="IPR010327">
    <property type="entry name" value="FldB/FldC_alpha/beta"/>
</dbReference>
<proteinExistence type="inferred from homology"/>
<organism evidence="2 3">
    <name type="scientific">Geoglobus acetivorans</name>
    <dbReference type="NCBI Taxonomy" id="565033"/>
    <lineage>
        <taxon>Archaea</taxon>
        <taxon>Methanobacteriati</taxon>
        <taxon>Methanobacteriota</taxon>
        <taxon>Archaeoglobi</taxon>
        <taxon>Archaeoglobales</taxon>
        <taxon>Archaeoglobaceae</taxon>
        <taxon>Geoglobus</taxon>
    </lineage>
</organism>
<evidence type="ECO:0000313" key="2">
    <source>
        <dbReference type="EMBL" id="XAT63619.1"/>
    </source>
</evidence>
<dbReference type="Gene3D" id="3.40.50.11890">
    <property type="match status" value="1"/>
</dbReference>
<dbReference type="PANTHER" id="PTHR30548:SF1">
    <property type="entry name" value="DEHYDRATASE SUBUNIT MJ0007-RELATED"/>
    <property type="match status" value="1"/>
</dbReference>
<dbReference type="RefSeq" id="WP_193807176.1">
    <property type="nucleotide sequence ID" value="NZ_CP087714.1"/>
</dbReference>
<keyword evidence="3" id="KW-1185">Reference proteome</keyword>
<accession>A0ABZ3H4T4</accession>
<dbReference type="Gene3D" id="3.40.50.11900">
    <property type="match status" value="1"/>
</dbReference>
<protein>
    <submittedName>
        <fullName evidence="2">2-hydroxyacyl-CoA dehydratase family protein</fullName>
    </submittedName>
</protein>
<sequence>MAEWNHIGYKTLYRELFRKHLERQSRLAEKNRPVGWFFSFHPSELIYVFDVIPAFPEQYSAYCAARGSSSELIDSAISHGYSHFICDYFKTTLGMILEPEKATKPLMPRPDFIVGTRALCVAHHEMADVFAKYYGVPRYVINYPYWTSDSLRNLDEITKEAEWAEELYMEYTVERLKDLMGFMESVAGPYDEEKFREVFAISEKTSRLLIETLNLMMSTPTPASQRELGDFVFIAFFVLGSDYAYEFMKKAHEMMKERVKRREGVSDEKHRLLTFGIMPWHTLSLYEYCESNGANFPVNLYVNASVHRVDASKPFESMVRRSMHVTNSGYEMLDSVVKTAKKADIDGALLLENTGCRITSMIVRPLAKVLQEELGISSLILEAPQCDPRLMPLERAKNLIDAYLESIS</sequence>
<dbReference type="GeneID" id="90450075"/>
<dbReference type="Pfam" id="PF06050">
    <property type="entry name" value="HGD-D"/>
    <property type="match status" value="1"/>
</dbReference>
<dbReference type="EMBL" id="CP087714">
    <property type="protein sequence ID" value="XAT63619.1"/>
    <property type="molecule type" value="Genomic_DNA"/>
</dbReference>
<comment type="similarity">
    <text evidence="1">Belongs to the FldB/FldC dehydratase alpha/beta subunit family.</text>
</comment>
<reference evidence="2 3" key="1">
    <citation type="submission" date="2021-11" db="EMBL/GenBank/DDBJ databases">
        <title>Whole genome of Geoglobus acetivorans.</title>
        <authorList>
            <person name="Liu D."/>
        </authorList>
    </citation>
    <scope>NUCLEOTIDE SEQUENCE [LARGE SCALE GENOMIC DNA]</scope>
    <source>
        <strain evidence="2 3">SBH6</strain>
    </source>
</reference>
<evidence type="ECO:0000313" key="3">
    <source>
        <dbReference type="Proteomes" id="UP001492541"/>
    </source>
</evidence>